<evidence type="ECO:0000256" key="3">
    <source>
        <dbReference type="ARBA" id="ARBA00023163"/>
    </source>
</evidence>
<dbReference type="AlphaFoldDB" id="A0A0E1EEW0"/>
<dbReference type="GO" id="GO:1901135">
    <property type="term" value="P:carbohydrate derivative metabolic process"/>
    <property type="evidence" value="ECO:0007669"/>
    <property type="project" value="InterPro"/>
</dbReference>
<dbReference type="Proteomes" id="UP000093122">
    <property type="component" value="Unassembled WGS sequence"/>
</dbReference>
<dbReference type="PANTHER" id="PTHR30514:SF21">
    <property type="entry name" value="RPIR-FAMILY TRANSCRIPTIONAL REGULATOR"/>
    <property type="match status" value="1"/>
</dbReference>
<evidence type="ECO:0000259" key="5">
    <source>
        <dbReference type="PROSITE" id="PS51464"/>
    </source>
</evidence>
<evidence type="ECO:0000313" key="10">
    <source>
        <dbReference type="Proteomes" id="UP000093122"/>
    </source>
</evidence>
<dbReference type="GO" id="GO:0097367">
    <property type="term" value="F:carbohydrate derivative binding"/>
    <property type="evidence" value="ECO:0007669"/>
    <property type="project" value="InterPro"/>
</dbReference>
<evidence type="ECO:0000313" key="7">
    <source>
        <dbReference type="EMBL" id="OCM72484.1"/>
    </source>
</evidence>
<gene>
    <name evidence="7" type="ORF">AX245_06215</name>
    <name evidence="8" type="ORF">C4618_11855</name>
    <name evidence="6" type="ORF">WA45_03080</name>
</gene>
<dbReference type="CDD" id="cd05013">
    <property type="entry name" value="SIS_RpiR"/>
    <property type="match status" value="1"/>
</dbReference>
<dbReference type="KEGG" id="sage:EN72_00380"/>
<accession>A0A0E1EEW0</accession>
<dbReference type="InterPro" id="IPR046348">
    <property type="entry name" value="SIS_dom_sf"/>
</dbReference>
<evidence type="ECO:0000313" key="11">
    <source>
        <dbReference type="Proteomes" id="UP000256718"/>
    </source>
</evidence>
<keyword evidence="3" id="KW-0804">Transcription</keyword>
<dbReference type="RefSeq" id="WP_000158187.1">
    <property type="nucleotide sequence ID" value="NZ_AP018935.1"/>
</dbReference>
<evidence type="ECO:0000313" key="8">
    <source>
        <dbReference type="EMBL" id="RDY76645.1"/>
    </source>
</evidence>
<dbReference type="Proteomes" id="UP000035174">
    <property type="component" value="Unassembled WGS sequence"/>
</dbReference>
<proteinExistence type="predicted"/>
<dbReference type="Pfam" id="PF01418">
    <property type="entry name" value="HTH_6"/>
    <property type="match status" value="1"/>
</dbReference>
<dbReference type="PANTHER" id="PTHR30514">
    <property type="entry name" value="GLUCOKINASE"/>
    <property type="match status" value="1"/>
</dbReference>
<comment type="caution">
    <text evidence="8">The sequence shown here is derived from an EMBL/GenBank/DDBJ whole genome shotgun (WGS) entry which is preliminary data.</text>
</comment>
<evidence type="ECO:0000259" key="4">
    <source>
        <dbReference type="PROSITE" id="PS51071"/>
    </source>
</evidence>
<keyword evidence="2" id="KW-0238">DNA-binding</keyword>
<dbReference type="Proteomes" id="UP000256718">
    <property type="component" value="Unassembled WGS sequence"/>
</dbReference>
<dbReference type="Gene3D" id="1.10.10.10">
    <property type="entry name" value="Winged helix-like DNA-binding domain superfamily/Winged helix DNA-binding domain"/>
    <property type="match status" value="1"/>
</dbReference>
<reference evidence="6 9" key="1">
    <citation type="journal article" date="2015" name="PLoS ONE">
        <title>Genomic analysis reveals the molecular basis for capsule loss in the group B streptococcus population.</title>
        <authorList>
            <consortium name="DEVANI Consortium"/>
            <person name="Rosini R."/>
            <person name="Campisi E."/>
            <person name="De Chiara M."/>
            <person name="Tettelin H."/>
            <person name="Rinaudo D."/>
            <person name="Toniolo C."/>
            <person name="Metruccio M."/>
            <person name="Guidotti S."/>
            <person name="Sorensen U.B."/>
            <person name="Kilian M."/>
            <person name="Ramirez M."/>
            <person name="Janulczyk R."/>
            <person name="Donati C."/>
            <person name="Grandi G."/>
            <person name="Margarit I."/>
        </authorList>
    </citation>
    <scope>NUCLEOTIDE SEQUENCE [LARGE SCALE GENOMIC DNA]</scope>
    <source>
        <strain evidence="6 9">ES-PW-063</strain>
    </source>
</reference>
<dbReference type="GO" id="GO:0003677">
    <property type="term" value="F:DNA binding"/>
    <property type="evidence" value="ECO:0007669"/>
    <property type="project" value="UniProtKB-KW"/>
</dbReference>
<evidence type="ECO:0000313" key="9">
    <source>
        <dbReference type="Proteomes" id="UP000035174"/>
    </source>
</evidence>
<dbReference type="PROSITE" id="PS51071">
    <property type="entry name" value="HTH_RPIR"/>
    <property type="match status" value="1"/>
</dbReference>
<evidence type="ECO:0000313" key="6">
    <source>
        <dbReference type="EMBL" id="KLJ30325.1"/>
    </source>
</evidence>
<dbReference type="InterPro" id="IPR047640">
    <property type="entry name" value="RpiR-like"/>
</dbReference>
<dbReference type="InterPro" id="IPR000281">
    <property type="entry name" value="HTH_RpiR"/>
</dbReference>
<feature type="domain" description="HTH rpiR-type" evidence="4">
    <location>
        <begin position="1"/>
        <end position="77"/>
    </location>
</feature>
<name>A0A0E1EEW0_STRAG</name>
<dbReference type="GO" id="GO:0003700">
    <property type="term" value="F:DNA-binding transcription factor activity"/>
    <property type="evidence" value="ECO:0007669"/>
    <property type="project" value="InterPro"/>
</dbReference>
<dbReference type="InterPro" id="IPR001347">
    <property type="entry name" value="SIS_dom"/>
</dbReference>
<reference evidence="8 11" key="3">
    <citation type="journal article" date="2018" name="Emerg. Microbes Infect.">
        <title>Phenotypic and molecular analysis of nontypeable Group B streptococci: identification of cps2a and hybrid cps2a/cps5 Group B streptococcal capsule gene clusters.</title>
        <authorList>
            <person name="Alhhazmi A."/>
            <person name="Tyrrell G.J."/>
        </authorList>
    </citation>
    <scope>NUCLEOTIDE SEQUENCE [LARGE SCALE GENOMIC DNA]</scope>
    <source>
        <strain evidence="8 11">PLGBS17</strain>
    </source>
</reference>
<feature type="domain" description="SIS" evidence="5">
    <location>
        <begin position="115"/>
        <end position="254"/>
    </location>
</feature>
<reference evidence="7 10" key="2">
    <citation type="journal article" date="2016" name="Sci. Rep.">
        <title>Serotype IV Streptococcus agalactiae ST-452 has arisen from large genomic recombination events between CC23 and the hypervirulent CC17 lineages.</title>
        <authorList>
            <person name="Campisi E."/>
            <person name="Rinaudo C.D."/>
            <person name="Donati C."/>
            <person name="Barucco M."/>
            <person name="Torricelli G."/>
            <person name="Edwards M.S."/>
            <person name="Baker C.J."/>
            <person name="Margarit I."/>
            <person name="Rosini R."/>
        </authorList>
    </citation>
    <scope>NUCLEOTIDE SEQUENCE [LARGE SCALE GENOMIC DNA]</scope>
    <source>
        <strain evidence="7 10">CZ-PW-140</strain>
    </source>
</reference>
<dbReference type="InterPro" id="IPR036388">
    <property type="entry name" value="WH-like_DNA-bd_sf"/>
</dbReference>
<dbReference type="PROSITE" id="PS51464">
    <property type="entry name" value="SIS"/>
    <property type="match status" value="1"/>
</dbReference>
<dbReference type="EMBL" id="QHGZ01000233">
    <property type="protein sequence ID" value="RDY76645.1"/>
    <property type="molecule type" value="Genomic_DNA"/>
</dbReference>
<dbReference type="SUPFAM" id="SSF46689">
    <property type="entry name" value="Homeodomain-like"/>
    <property type="match status" value="1"/>
</dbReference>
<dbReference type="EMBL" id="LCVB01000017">
    <property type="protein sequence ID" value="KLJ30325.1"/>
    <property type="molecule type" value="Genomic_DNA"/>
</dbReference>
<sequence length="267" mass="30515">MTIYDQIESALDLMTDLEREIACYFMGQPISKDALASTIVTKQLHISQAALTRFAKKCGFKGYREFVFEYLKSHETISQQLYGLQNDNTKKVFMNYQEMISKSADIIDEEQLLEVSHMIEQADRVYFYGKGSSSLVAKEFKIRLMRLGVICEALDDTDSFSWTNSIVNDRCLVIAFSLSGNTNSVIGALKIASCHGAKTVLFTKQPHTIDYAFDKIIQVASARHLDYGNRISPQIPMLIMVDIIYAQFLDINKIEKERIFRETIIQR</sequence>
<evidence type="ECO:0000256" key="1">
    <source>
        <dbReference type="ARBA" id="ARBA00023015"/>
    </source>
</evidence>
<dbReference type="InterPro" id="IPR009057">
    <property type="entry name" value="Homeodomain-like_sf"/>
</dbReference>
<keyword evidence="1" id="KW-0805">Transcription regulation</keyword>
<dbReference type="EMBL" id="MAWT01000005">
    <property type="protein sequence ID" value="OCM72484.1"/>
    <property type="molecule type" value="Genomic_DNA"/>
</dbReference>
<organism evidence="8 11">
    <name type="scientific">Streptococcus agalactiae</name>
    <dbReference type="NCBI Taxonomy" id="1311"/>
    <lineage>
        <taxon>Bacteria</taxon>
        <taxon>Bacillati</taxon>
        <taxon>Bacillota</taxon>
        <taxon>Bacilli</taxon>
        <taxon>Lactobacillales</taxon>
        <taxon>Streptococcaceae</taxon>
        <taxon>Streptococcus</taxon>
    </lineage>
</organism>
<dbReference type="Pfam" id="PF01380">
    <property type="entry name" value="SIS"/>
    <property type="match status" value="1"/>
</dbReference>
<dbReference type="InterPro" id="IPR035472">
    <property type="entry name" value="RpiR-like_SIS"/>
</dbReference>
<dbReference type="Gene3D" id="3.40.50.10490">
    <property type="entry name" value="Glucose-6-phosphate isomerase like protein, domain 1"/>
    <property type="match status" value="1"/>
</dbReference>
<protein>
    <submittedName>
        <fullName evidence="6 8">RpiR family transcriptional regulator</fullName>
    </submittedName>
</protein>
<evidence type="ECO:0000256" key="2">
    <source>
        <dbReference type="ARBA" id="ARBA00023125"/>
    </source>
</evidence>
<dbReference type="SUPFAM" id="SSF53697">
    <property type="entry name" value="SIS domain"/>
    <property type="match status" value="1"/>
</dbReference>